<keyword evidence="14" id="KW-1185">Reference proteome</keyword>
<dbReference type="GO" id="GO:0005506">
    <property type="term" value="F:iron ion binding"/>
    <property type="evidence" value="ECO:0007669"/>
    <property type="project" value="InterPro"/>
</dbReference>
<keyword evidence="4" id="KW-0349">Heme</keyword>
<sequence length="251" mass="28836">MEKDQTQNDSIQLTKEHIKAILMDIFVSGIDTGAITMIWAMTELVRKPTAMKKAQNEISCIMKKGKLTENDASKLKYLKMIIKETLRLHPPVVLLVPRETMSQIKIGNYDICPKTRIAVNVWAIGRDPDIWNNPEDFIPERFIDNPIDLKGQHFEFSLELPFGAGRRIFPGMNMGMAVLELALANLLYCFDWKLPSGMTVMDIDMEEEVSITVGKKFPLMLMPINYNMWEDDEIKALMLNNTIWISEVLRI</sequence>
<evidence type="ECO:0000256" key="6">
    <source>
        <dbReference type="ARBA" id="ARBA00022723"/>
    </source>
</evidence>
<dbReference type="Gene3D" id="1.10.630.10">
    <property type="entry name" value="Cytochrome P450"/>
    <property type="match status" value="1"/>
</dbReference>
<evidence type="ECO:0000256" key="11">
    <source>
        <dbReference type="ARBA" id="ARBA00023136"/>
    </source>
</evidence>
<dbReference type="InterPro" id="IPR050193">
    <property type="entry name" value="Cytochrome_P450_71"/>
</dbReference>
<evidence type="ECO:0000256" key="5">
    <source>
        <dbReference type="ARBA" id="ARBA00022692"/>
    </source>
</evidence>
<feature type="transmembrane region" description="Helical" evidence="12">
    <location>
        <begin position="21"/>
        <end position="41"/>
    </location>
</feature>
<dbReference type="EMBL" id="JABEZX010000005">
    <property type="protein sequence ID" value="MBA0556564.1"/>
    <property type="molecule type" value="Genomic_DNA"/>
</dbReference>
<keyword evidence="6" id="KW-0479">Metal-binding</keyword>
<keyword evidence="5 12" id="KW-0812">Transmembrane</keyword>
<comment type="similarity">
    <text evidence="3">Belongs to the cytochrome P450 family.</text>
</comment>
<evidence type="ECO:0000256" key="9">
    <source>
        <dbReference type="ARBA" id="ARBA00023004"/>
    </source>
</evidence>
<keyword evidence="8" id="KW-0560">Oxidoreductase</keyword>
<evidence type="ECO:0000256" key="8">
    <source>
        <dbReference type="ARBA" id="ARBA00023002"/>
    </source>
</evidence>
<keyword evidence="9" id="KW-0408">Iron</keyword>
<name>A0A7J8LVV2_9ROSI</name>
<keyword evidence="7 12" id="KW-1133">Transmembrane helix</keyword>
<comment type="cofactor">
    <cofactor evidence="1">
        <name>heme</name>
        <dbReference type="ChEBI" id="CHEBI:30413"/>
    </cofactor>
</comment>
<evidence type="ECO:0000256" key="3">
    <source>
        <dbReference type="ARBA" id="ARBA00010617"/>
    </source>
</evidence>
<gene>
    <name evidence="13" type="ORF">Golob_026652</name>
</gene>
<evidence type="ECO:0000313" key="14">
    <source>
        <dbReference type="Proteomes" id="UP000593572"/>
    </source>
</evidence>
<evidence type="ECO:0008006" key="15">
    <source>
        <dbReference type="Google" id="ProtNLM"/>
    </source>
</evidence>
<accession>A0A7J8LVV2</accession>
<evidence type="ECO:0000256" key="7">
    <source>
        <dbReference type="ARBA" id="ARBA00022989"/>
    </source>
</evidence>
<dbReference type="PRINTS" id="PR00385">
    <property type="entry name" value="P450"/>
</dbReference>
<evidence type="ECO:0000256" key="10">
    <source>
        <dbReference type="ARBA" id="ARBA00023033"/>
    </source>
</evidence>
<dbReference type="InterPro" id="IPR036396">
    <property type="entry name" value="Cyt_P450_sf"/>
</dbReference>
<evidence type="ECO:0000256" key="12">
    <source>
        <dbReference type="SAM" id="Phobius"/>
    </source>
</evidence>
<protein>
    <recommendedName>
        <fullName evidence="15">Cytochrome P450</fullName>
    </recommendedName>
</protein>
<dbReference type="Proteomes" id="UP000593572">
    <property type="component" value="Unassembled WGS sequence"/>
</dbReference>
<evidence type="ECO:0000256" key="4">
    <source>
        <dbReference type="ARBA" id="ARBA00022617"/>
    </source>
</evidence>
<dbReference type="SUPFAM" id="SSF48264">
    <property type="entry name" value="Cytochrome P450"/>
    <property type="match status" value="1"/>
</dbReference>
<dbReference type="GO" id="GO:0004497">
    <property type="term" value="F:monooxygenase activity"/>
    <property type="evidence" value="ECO:0007669"/>
    <property type="project" value="UniProtKB-KW"/>
</dbReference>
<feature type="non-terminal residue" evidence="13">
    <location>
        <position position="251"/>
    </location>
</feature>
<evidence type="ECO:0000256" key="1">
    <source>
        <dbReference type="ARBA" id="ARBA00001971"/>
    </source>
</evidence>
<dbReference type="Pfam" id="PF00067">
    <property type="entry name" value="p450"/>
    <property type="match status" value="1"/>
</dbReference>
<proteinExistence type="inferred from homology"/>
<dbReference type="FunFam" id="1.10.630.10:FF:000126">
    <property type="entry name" value="Predicted protein"/>
    <property type="match status" value="1"/>
</dbReference>
<evidence type="ECO:0000256" key="2">
    <source>
        <dbReference type="ARBA" id="ARBA00004167"/>
    </source>
</evidence>
<dbReference type="GO" id="GO:0016020">
    <property type="term" value="C:membrane"/>
    <property type="evidence" value="ECO:0007669"/>
    <property type="project" value="UniProtKB-SubCell"/>
</dbReference>
<dbReference type="GO" id="GO:0016705">
    <property type="term" value="F:oxidoreductase activity, acting on paired donors, with incorporation or reduction of molecular oxygen"/>
    <property type="evidence" value="ECO:0007669"/>
    <property type="project" value="InterPro"/>
</dbReference>
<comment type="caution">
    <text evidence="13">The sequence shown here is derived from an EMBL/GenBank/DDBJ whole genome shotgun (WGS) entry which is preliminary data.</text>
</comment>
<organism evidence="13 14">
    <name type="scientific">Gossypium lobatum</name>
    <dbReference type="NCBI Taxonomy" id="34289"/>
    <lineage>
        <taxon>Eukaryota</taxon>
        <taxon>Viridiplantae</taxon>
        <taxon>Streptophyta</taxon>
        <taxon>Embryophyta</taxon>
        <taxon>Tracheophyta</taxon>
        <taxon>Spermatophyta</taxon>
        <taxon>Magnoliopsida</taxon>
        <taxon>eudicotyledons</taxon>
        <taxon>Gunneridae</taxon>
        <taxon>Pentapetalae</taxon>
        <taxon>rosids</taxon>
        <taxon>malvids</taxon>
        <taxon>Malvales</taxon>
        <taxon>Malvaceae</taxon>
        <taxon>Malvoideae</taxon>
        <taxon>Gossypium</taxon>
    </lineage>
</organism>
<comment type="subcellular location">
    <subcellularLocation>
        <location evidence="2">Membrane</location>
        <topology evidence="2">Single-pass membrane protein</topology>
    </subcellularLocation>
</comment>
<dbReference type="PRINTS" id="PR00463">
    <property type="entry name" value="EP450I"/>
</dbReference>
<evidence type="ECO:0000313" key="13">
    <source>
        <dbReference type="EMBL" id="MBA0556564.1"/>
    </source>
</evidence>
<dbReference type="PANTHER" id="PTHR47956">
    <property type="entry name" value="CYTOCHROME P450 71B11-RELATED"/>
    <property type="match status" value="1"/>
</dbReference>
<dbReference type="InterPro" id="IPR002401">
    <property type="entry name" value="Cyt_P450_E_grp-I"/>
</dbReference>
<dbReference type="AlphaFoldDB" id="A0A7J8LVV2"/>
<dbReference type="PANTHER" id="PTHR47956:SF5">
    <property type="entry name" value="CYTOCHROME P450 71B25-RELATED"/>
    <property type="match status" value="1"/>
</dbReference>
<reference evidence="13 14" key="1">
    <citation type="journal article" date="2019" name="Genome Biol. Evol.">
        <title>Insights into the evolution of the New World diploid cottons (Gossypium, subgenus Houzingenia) based on genome sequencing.</title>
        <authorList>
            <person name="Grover C.E."/>
            <person name="Arick M.A. 2nd"/>
            <person name="Thrash A."/>
            <person name="Conover J.L."/>
            <person name="Sanders W.S."/>
            <person name="Peterson D.G."/>
            <person name="Frelichowski J.E."/>
            <person name="Scheffler J.A."/>
            <person name="Scheffler B.E."/>
            <person name="Wendel J.F."/>
        </authorList>
    </citation>
    <scope>NUCLEOTIDE SEQUENCE [LARGE SCALE GENOMIC DNA]</scope>
    <source>
        <strain evidence="13">157</strain>
        <tissue evidence="13">Leaf</tissue>
    </source>
</reference>
<dbReference type="InterPro" id="IPR001128">
    <property type="entry name" value="Cyt_P450"/>
</dbReference>
<keyword evidence="10" id="KW-0503">Monooxygenase</keyword>
<keyword evidence="11 12" id="KW-0472">Membrane</keyword>
<dbReference type="GO" id="GO:0020037">
    <property type="term" value="F:heme binding"/>
    <property type="evidence" value="ECO:0007669"/>
    <property type="project" value="InterPro"/>
</dbReference>